<dbReference type="PANTHER" id="PTHR22696">
    <property type="entry name" value="E3 UBIQUITIN-PROTEIN LIGASE RNF26"/>
    <property type="match status" value="1"/>
</dbReference>
<feature type="domain" description="RING-type" evidence="2">
    <location>
        <begin position="53"/>
        <end position="91"/>
    </location>
</feature>
<feature type="domain" description="RING-type" evidence="2">
    <location>
        <begin position="115"/>
        <end position="153"/>
    </location>
</feature>
<sequence>MGCCSSNADGVVVRTGGTTQRGRAPFVRQHTAEEAAEAFGLTRAESLEFTSACVICIAAPRRVALVPCGHFCLCEECLPLQARMKWCPMCRADFTAGLRVIVPPVPAGKAAETSCSGCGQKPRTHAAMPCGHLVLCGDCADGGAGAPVCPECEKQAISWHRIFMLPANPSNVTAP</sequence>
<dbReference type="Pfam" id="PF13920">
    <property type="entry name" value="zf-C3HC4_3"/>
    <property type="match status" value="2"/>
</dbReference>
<evidence type="ECO:0000259" key="2">
    <source>
        <dbReference type="PROSITE" id="PS50089"/>
    </source>
</evidence>
<keyword evidence="1" id="KW-0479">Metal-binding</keyword>
<protein>
    <recommendedName>
        <fullName evidence="2">RING-type domain-containing protein</fullName>
    </recommendedName>
</protein>
<dbReference type="Gene3D" id="3.30.40.10">
    <property type="entry name" value="Zinc/RING finger domain, C3HC4 (zinc finger)"/>
    <property type="match status" value="2"/>
</dbReference>
<dbReference type="SUPFAM" id="SSF57850">
    <property type="entry name" value="RING/U-box"/>
    <property type="match status" value="2"/>
</dbReference>
<dbReference type="PROSITE" id="PS50089">
    <property type="entry name" value="ZF_RING_2"/>
    <property type="match status" value="2"/>
</dbReference>
<reference evidence="3" key="1">
    <citation type="submission" date="2021-01" db="EMBL/GenBank/DDBJ databases">
        <authorList>
            <person name="Corre E."/>
            <person name="Pelletier E."/>
            <person name="Niang G."/>
            <person name="Scheremetjew M."/>
            <person name="Finn R."/>
            <person name="Kale V."/>
            <person name="Holt S."/>
            <person name="Cochrane G."/>
            <person name="Meng A."/>
            <person name="Brown T."/>
            <person name="Cohen L."/>
        </authorList>
    </citation>
    <scope>NUCLEOTIDE SEQUENCE</scope>
    <source>
        <strain evidence="3">CCAP 1951/1</strain>
    </source>
</reference>
<dbReference type="EMBL" id="HBGF01019738">
    <property type="protein sequence ID" value="CAD9112768.1"/>
    <property type="molecule type" value="Transcribed_RNA"/>
</dbReference>
<keyword evidence="1" id="KW-0862">Zinc</keyword>
<name>A0A7S1PZZ0_NEODS</name>
<evidence type="ECO:0000313" key="3">
    <source>
        <dbReference type="EMBL" id="CAD9112768.1"/>
    </source>
</evidence>
<organism evidence="3">
    <name type="scientific">Neobodo designis</name>
    <name type="common">Flagellated protozoan</name>
    <name type="synonym">Bodo designis</name>
    <dbReference type="NCBI Taxonomy" id="312471"/>
    <lineage>
        <taxon>Eukaryota</taxon>
        <taxon>Discoba</taxon>
        <taxon>Euglenozoa</taxon>
        <taxon>Kinetoplastea</taxon>
        <taxon>Metakinetoplastina</taxon>
        <taxon>Neobodonida</taxon>
        <taxon>Neobodo</taxon>
    </lineage>
</organism>
<dbReference type="SMART" id="SM00184">
    <property type="entry name" value="RING"/>
    <property type="match status" value="2"/>
</dbReference>
<dbReference type="InterPro" id="IPR013083">
    <property type="entry name" value="Znf_RING/FYVE/PHD"/>
</dbReference>
<proteinExistence type="predicted"/>
<keyword evidence="1" id="KW-0863">Zinc-finger</keyword>
<gene>
    <name evidence="3" type="ORF">NDES1114_LOCUS13052</name>
</gene>
<dbReference type="InterPro" id="IPR001841">
    <property type="entry name" value="Znf_RING"/>
</dbReference>
<dbReference type="GO" id="GO:0008270">
    <property type="term" value="F:zinc ion binding"/>
    <property type="evidence" value="ECO:0007669"/>
    <property type="project" value="UniProtKB-KW"/>
</dbReference>
<dbReference type="AlphaFoldDB" id="A0A7S1PZZ0"/>
<evidence type="ECO:0000256" key="1">
    <source>
        <dbReference type="PROSITE-ProRule" id="PRU00175"/>
    </source>
</evidence>
<accession>A0A7S1PZZ0</accession>